<dbReference type="GeneID" id="80400728"/>
<gene>
    <name evidence="1" type="primary">SRR7976301_11_3</name>
</gene>
<dbReference type="PROSITE" id="PS51257">
    <property type="entry name" value="PROKAR_LIPOPROTEIN"/>
    <property type="match status" value="1"/>
</dbReference>
<proteinExistence type="predicted"/>
<evidence type="ECO:0008006" key="3">
    <source>
        <dbReference type="Google" id="ProtNLM"/>
    </source>
</evidence>
<dbReference type="EMBL" id="BK014176">
    <property type="protein sequence ID" value="DAD52685.1"/>
    <property type="molecule type" value="Genomic_RNA"/>
</dbReference>
<reference evidence="1" key="1">
    <citation type="submission" date="2020-09" db="EMBL/GenBank/DDBJ databases">
        <title>Leviviricetes taxonomy.</title>
        <authorList>
            <person name="Stockdale S.R."/>
            <person name="Callanan J."/>
            <person name="Adriaenssens E.M."/>
            <person name="Kuhn J.H."/>
            <person name="Rumnieks J."/>
            <person name="Shkoporov A."/>
            <person name="Draper L.A."/>
            <person name="Ross P."/>
            <person name="Hill C."/>
        </authorList>
    </citation>
    <scope>NUCLEOTIDE SEQUENCE</scope>
</reference>
<sequence length="71" mass="7822">MKSITLFLLLTLLTSCSTLKGGLEMIKEYRTSVIKDKPIEDLFPDAPAHDGWSDPLLDQTMQPAQLAGSTE</sequence>
<dbReference type="RefSeq" id="YP_010771097.1">
    <property type="nucleotide sequence ID" value="NC_074485.1"/>
</dbReference>
<name>A0A8S5L5J0_9VIRU</name>
<accession>A0A8S5L5J0</accession>
<evidence type="ECO:0000313" key="1">
    <source>
        <dbReference type="EMBL" id="DAD52685.1"/>
    </source>
</evidence>
<dbReference type="KEGG" id="vg:80400728"/>
<protein>
    <recommendedName>
        <fullName evidence="3">Lipoprotein</fullName>
    </recommendedName>
</protein>
<dbReference type="Proteomes" id="UP000679383">
    <property type="component" value="Segment"/>
</dbReference>
<organism evidence="1 2">
    <name type="scientific">ssRNA phage SRR7976301_11</name>
    <dbReference type="NCBI Taxonomy" id="2786661"/>
    <lineage>
        <taxon>Viruses</taxon>
        <taxon>Riboviria</taxon>
        <taxon>Orthornavirae</taxon>
        <taxon>Lenarviricota</taxon>
        <taxon>Leviviricetes</taxon>
        <taxon>Timlovirales</taxon>
        <taxon>Steitzviridae</taxon>
        <taxon>Sdenfavirus</taxon>
        <taxon>Sdenfavirus sp. 'asiovicinum'</taxon>
    </lineage>
</organism>
<evidence type="ECO:0000313" key="2">
    <source>
        <dbReference type="Proteomes" id="UP000679383"/>
    </source>
</evidence>